<feature type="transmembrane region" description="Helical" evidence="1">
    <location>
        <begin position="58"/>
        <end position="79"/>
    </location>
</feature>
<dbReference type="EMBL" id="CP108264">
    <property type="protein sequence ID" value="WTU73352.1"/>
    <property type="molecule type" value="Genomic_DNA"/>
</dbReference>
<reference evidence="2" key="1">
    <citation type="submission" date="2022-10" db="EMBL/GenBank/DDBJ databases">
        <title>The complete genomes of actinobacterial strains from the NBC collection.</title>
        <authorList>
            <person name="Joergensen T.S."/>
            <person name="Alvarez Arevalo M."/>
            <person name="Sterndorff E.B."/>
            <person name="Faurdal D."/>
            <person name="Vuksanovic O."/>
            <person name="Mourched A.-S."/>
            <person name="Charusanti P."/>
            <person name="Shaw S."/>
            <person name="Blin K."/>
            <person name="Weber T."/>
        </authorList>
    </citation>
    <scope>NUCLEOTIDE SEQUENCE</scope>
    <source>
        <strain evidence="2">NBC_00049</strain>
    </source>
</reference>
<evidence type="ECO:0008006" key="3">
    <source>
        <dbReference type="Google" id="ProtNLM"/>
    </source>
</evidence>
<sequence>MADLIRRLPGALLRNCVLLAAEFGAIWLLRGPEGAWIPVLLAVFVIGAAVPHGTGAEFVARTAVALTAVGIAVAGGTAWDRHTLHERGREEVAVVASRTMVEDGSGSSPSLRLRTQAGRELPGPVARDLAVGARLAVTTDPDGPAWSPGPRPPEPLWQGAATAALLLLQTAVVGRLSLRRPHD</sequence>
<feature type="transmembrane region" description="Helical" evidence="1">
    <location>
        <begin position="156"/>
        <end position="178"/>
    </location>
</feature>
<accession>A0AAU2JPE6</accession>
<gene>
    <name evidence="2" type="ORF">OG327_08370</name>
</gene>
<evidence type="ECO:0000256" key="1">
    <source>
        <dbReference type="SAM" id="Phobius"/>
    </source>
</evidence>
<feature type="transmembrane region" description="Helical" evidence="1">
    <location>
        <begin position="35"/>
        <end position="51"/>
    </location>
</feature>
<feature type="transmembrane region" description="Helical" evidence="1">
    <location>
        <begin position="12"/>
        <end position="29"/>
    </location>
</feature>
<keyword evidence="1" id="KW-1133">Transmembrane helix</keyword>
<evidence type="ECO:0000313" key="2">
    <source>
        <dbReference type="EMBL" id="WTU73352.1"/>
    </source>
</evidence>
<protein>
    <recommendedName>
        <fullName evidence="3">Integral membrane protein</fullName>
    </recommendedName>
</protein>
<name>A0AAU2JPE6_9ACTN</name>
<keyword evidence="1" id="KW-0812">Transmembrane</keyword>
<keyword evidence="1" id="KW-0472">Membrane</keyword>
<dbReference type="AlphaFoldDB" id="A0AAU2JPE6"/>
<organism evidence="2">
    <name type="scientific">Streptomyces sp. NBC_00049</name>
    <dbReference type="NCBI Taxonomy" id="2903617"/>
    <lineage>
        <taxon>Bacteria</taxon>
        <taxon>Bacillati</taxon>
        <taxon>Actinomycetota</taxon>
        <taxon>Actinomycetes</taxon>
        <taxon>Kitasatosporales</taxon>
        <taxon>Streptomycetaceae</taxon>
        <taxon>Streptomyces</taxon>
    </lineage>
</organism>
<proteinExistence type="predicted"/>